<dbReference type="PANTHER" id="PTHR43792:SF1">
    <property type="entry name" value="N-ACETYLTRANSFERASE DOMAIN-CONTAINING PROTEIN"/>
    <property type="match status" value="1"/>
</dbReference>
<evidence type="ECO:0000259" key="1">
    <source>
        <dbReference type="PROSITE" id="PS51186"/>
    </source>
</evidence>
<name>A0ABU1YB87_9FLAO</name>
<dbReference type="InterPro" id="IPR016181">
    <property type="entry name" value="Acyl_CoA_acyltransferase"/>
</dbReference>
<accession>A0ABU1YB87</accession>
<evidence type="ECO:0000313" key="3">
    <source>
        <dbReference type="Proteomes" id="UP001269081"/>
    </source>
</evidence>
<organism evidence="2 3">
    <name type="scientific">Flavobacterium piscis</name>
    <dbReference type="NCBI Taxonomy" id="1114874"/>
    <lineage>
        <taxon>Bacteria</taxon>
        <taxon>Pseudomonadati</taxon>
        <taxon>Bacteroidota</taxon>
        <taxon>Flavobacteriia</taxon>
        <taxon>Flavobacteriales</taxon>
        <taxon>Flavobacteriaceae</taxon>
        <taxon>Flavobacterium</taxon>
    </lineage>
</organism>
<dbReference type="Proteomes" id="UP001269081">
    <property type="component" value="Unassembled WGS sequence"/>
</dbReference>
<protein>
    <submittedName>
        <fullName evidence="2">Ribosomal-protein-alanine N-acetyltransferase</fullName>
        <ecNumber evidence="2">2.3.1.267</ecNumber>
    </submittedName>
</protein>
<dbReference type="EMBL" id="JAVDWQ010000013">
    <property type="protein sequence ID" value="MDR7211506.1"/>
    <property type="molecule type" value="Genomic_DNA"/>
</dbReference>
<comment type="caution">
    <text evidence="2">The sequence shown here is derived from an EMBL/GenBank/DDBJ whole genome shotgun (WGS) entry which is preliminary data.</text>
</comment>
<keyword evidence="3" id="KW-1185">Reference proteome</keyword>
<dbReference type="PANTHER" id="PTHR43792">
    <property type="entry name" value="GNAT FAMILY, PUTATIVE (AFU_ORTHOLOGUE AFUA_3G00765)-RELATED-RELATED"/>
    <property type="match status" value="1"/>
</dbReference>
<keyword evidence="2" id="KW-0012">Acyltransferase</keyword>
<dbReference type="SUPFAM" id="SSF55729">
    <property type="entry name" value="Acyl-CoA N-acyltransferases (Nat)"/>
    <property type="match status" value="1"/>
</dbReference>
<dbReference type="EC" id="2.3.1.267" evidence="2"/>
<dbReference type="Gene3D" id="3.40.630.30">
    <property type="match status" value="1"/>
</dbReference>
<dbReference type="PROSITE" id="PS51186">
    <property type="entry name" value="GNAT"/>
    <property type="match status" value="1"/>
</dbReference>
<dbReference type="RefSeq" id="WP_310282864.1">
    <property type="nucleotide sequence ID" value="NZ_JAVDWQ010000013.1"/>
</dbReference>
<dbReference type="GO" id="GO:0008999">
    <property type="term" value="F:protein-N-terminal-alanine acetyltransferase activity"/>
    <property type="evidence" value="ECO:0007669"/>
    <property type="project" value="UniProtKB-EC"/>
</dbReference>
<dbReference type="InterPro" id="IPR051531">
    <property type="entry name" value="N-acetyltransferase"/>
</dbReference>
<feature type="domain" description="N-acetyltransferase" evidence="1">
    <location>
        <begin position="17"/>
        <end position="173"/>
    </location>
</feature>
<dbReference type="InterPro" id="IPR000182">
    <property type="entry name" value="GNAT_dom"/>
</dbReference>
<sequence length="188" mass="21691">MLNFNFTPFPVIESERLILRQITNDDINEIFELRSNPETMKYIPRPLVKTPEDALEHIALIEEKIVLNEGINWGITLKDNSKLLGIIGFYRIQPENYRAEIGYILLPEFHGKGVIPEAVCRLIRYGFDDLKLHSIEAIIDPGNLASEKVLQKCGFIKEAHLKECQYYDGKFLDKVIYSLLSNKEIPNN</sequence>
<gene>
    <name evidence="2" type="ORF">J2W48_003461</name>
</gene>
<dbReference type="Pfam" id="PF13302">
    <property type="entry name" value="Acetyltransf_3"/>
    <property type="match status" value="1"/>
</dbReference>
<keyword evidence="2" id="KW-0808">Transferase</keyword>
<proteinExistence type="predicted"/>
<evidence type="ECO:0000313" key="2">
    <source>
        <dbReference type="EMBL" id="MDR7211506.1"/>
    </source>
</evidence>
<reference evidence="2 3" key="1">
    <citation type="submission" date="2023-07" db="EMBL/GenBank/DDBJ databases">
        <title>Sorghum-associated microbial communities from plants grown in Nebraska, USA.</title>
        <authorList>
            <person name="Schachtman D."/>
        </authorList>
    </citation>
    <scope>NUCLEOTIDE SEQUENCE [LARGE SCALE GENOMIC DNA]</scope>
    <source>
        <strain evidence="2 3">4129</strain>
    </source>
</reference>